<evidence type="ECO:0000313" key="11">
    <source>
        <dbReference type="EMBL" id="PWE30712.1"/>
    </source>
</evidence>
<evidence type="ECO:0000256" key="2">
    <source>
        <dbReference type="ARBA" id="ARBA00005684"/>
    </source>
</evidence>
<keyword evidence="7 10" id="KW-0119">Carbohydrate metabolism</keyword>
<evidence type="ECO:0000256" key="8">
    <source>
        <dbReference type="ARBA" id="ARBA00031423"/>
    </source>
</evidence>
<reference evidence="11 12" key="1">
    <citation type="submission" date="2018-05" db="EMBL/GenBank/DDBJ databases">
        <title>Pararhodobacter marina sp. nov., isolated from deep-sea water of the Indian Ocean.</title>
        <authorList>
            <person name="Lai Q.Sr."/>
            <person name="Liu X."/>
            <person name="Shao Z."/>
        </authorList>
    </citation>
    <scope>NUCLEOTIDE SEQUENCE [LARGE SCALE GENOMIC DNA]</scope>
    <source>
        <strain evidence="11 12">CIC4N-9</strain>
    </source>
</reference>
<keyword evidence="6 10" id="KW-0808">Transferase</keyword>
<dbReference type="Gene3D" id="3.20.20.80">
    <property type="entry name" value="Glycosidases"/>
    <property type="match status" value="1"/>
</dbReference>
<accession>A0A2U2CFT7</accession>
<evidence type="ECO:0000256" key="1">
    <source>
        <dbReference type="ARBA" id="ARBA00000439"/>
    </source>
</evidence>
<dbReference type="InterPro" id="IPR017853">
    <property type="entry name" value="GH"/>
</dbReference>
<dbReference type="GeneID" id="94363809"/>
<comment type="similarity">
    <text evidence="2 10">Belongs to the disproportionating enzyme family.</text>
</comment>
<dbReference type="SUPFAM" id="SSF51445">
    <property type="entry name" value="(Trans)glycosidases"/>
    <property type="match status" value="1"/>
</dbReference>
<dbReference type="NCBIfam" id="TIGR00217">
    <property type="entry name" value="malQ"/>
    <property type="match status" value="1"/>
</dbReference>
<dbReference type="AlphaFoldDB" id="A0A2U2CFT7"/>
<keyword evidence="12" id="KW-1185">Reference proteome</keyword>
<keyword evidence="5 10" id="KW-0328">Glycosyltransferase</keyword>
<comment type="catalytic activity">
    <reaction evidence="1 10">
        <text>Transfers a segment of a (1-&gt;4)-alpha-D-glucan to a new position in an acceptor, which may be glucose or a (1-&gt;4)-alpha-D-glucan.</text>
        <dbReference type="EC" id="2.4.1.25"/>
    </reaction>
</comment>
<evidence type="ECO:0000313" key="12">
    <source>
        <dbReference type="Proteomes" id="UP000244940"/>
    </source>
</evidence>
<protein>
    <recommendedName>
        <fullName evidence="4 10">4-alpha-glucanotransferase</fullName>
        <ecNumber evidence="3 10">2.4.1.25</ecNumber>
    </recommendedName>
    <alternativeName>
        <fullName evidence="8 10">Amylomaltase</fullName>
    </alternativeName>
    <alternativeName>
        <fullName evidence="9 10">Disproportionating enzyme</fullName>
    </alternativeName>
</protein>
<dbReference type="GO" id="GO:0004134">
    <property type="term" value="F:4-alpha-glucanotransferase activity"/>
    <property type="evidence" value="ECO:0007669"/>
    <property type="project" value="UniProtKB-EC"/>
</dbReference>
<evidence type="ECO:0000256" key="7">
    <source>
        <dbReference type="ARBA" id="ARBA00023277"/>
    </source>
</evidence>
<gene>
    <name evidence="11" type="primary">malQ</name>
    <name evidence="11" type="ORF">C4N9_02790</name>
</gene>
<dbReference type="PANTHER" id="PTHR32438:SF5">
    <property type="entry name" value="4-ALPHA-GLUCANOTRANSFERASE DPE1, CHLOROPLASTIC_AMYLOPLASTIC"/>
    <property type="match status" value="1"/>
</dbReference>
<evidence type="ECO:0000256" key="3">
    <source>
        <dbReference type="ARBA" id="ARBA00012560"/>
    </source>
</evidence>
<proteinExistence type="inferred from homology"/>
<dbReference type="InterPro" id="IPR003385">
    <property type="entry name" value="Glyco_hydro_77"/>
</dbReference>
<dbReference type="EC" id="2.4.1.25" evidence="3 10"/>
<dbReference type="Pfam" id="PF02446">
    <property type="entry name" value="Glyco_hydro_77"/>
    <property type="match status" value="1"/>
</dbReference>
<organism evidence="11 12">
    <name type="scientific">Pararhodobacter marinus</name>
    <dbReference type="NCBI Taxonomy" id="2184063"/>
    <lineage>
        <taxon>Bacteria</taxon>
        <taxon>Pseudomonadati</taxon>
        <taxon>Pseudomonadota</taxon>
        <taxon>Alphaproteobacteria</taxon>
        <taxon>Rhodobacterales</taxon>
        <taxon>Paracoccaceae</taxon>
        <taxon>Pararhodobacter</taxon>
    </lineage>
</organism>
<sequence>MSALDDLCREAGLVWVYRDGAGRMQEAPEASREAVLAALGHGNPEAALPEALQRATSRAIPAGVSVDWGPGPWRLQTEDGATLDGEGPLPPLPLGYHRITHNGWLVHLLAAPPRLPLPPRRWGATLPLFACWEEAQSGMGSYPQLGLLAEGLAARGAAFLGINPIHAGFPEDATNFSPYAPSHRRRLNILHIDTGRPLPETGALIDYARTIPAQRAALEAAFAAFEGSEAFDAWCMAGGAALEEFTIHQALSEVHGAYWHAWPDAVQDPANPAVRAFARENGQRLRFHAWAQWMAETQLSDSQHRAKMAGMPFGLYLDIAVGTHPHGAETWAERGSFAQGVSLGAPPDLLGPSGQRWGLAPLRPDVLRATGYAAFAQTLRAQLRYCGLLRIDHILGLERSFWLPDGLPGLYVTMPRDELLAVLRIEAQRADAPVIGEDLGTIPDGLRAALDAAGVMGCRVAMFERDWNGTRAFLPPEAYTPTALASWGTHDLPTWEGWRKGRDIDWRAQLGEVPDEAAARQARAEDVAAFDALTGGSDMAALHRHLARSASALVAIQGEDLAGAVEQANLPGTVFEHPNWCRRLPLPLSGLISAPSLEHTSAIMAEAGRIP</sequence>
<evidence type="ECO:0000256" key="5">
    <source>
        <dbReference type="ARBA" id="ARBA00022676"/>
    </source>
</evidence>
<evidence type="ECO:0000256" key="6">
    <source>
        <dbReference type="ARBA" id="ARBA00022679"/>
    </source>
</evidence>
<dbReference type="EMBL" id="QEYD01000002">
    <property type="protein sequence ID" value="PWE30712.1"/>
    <property type="molecule type" value="Genomic_DNA"/>
</dbReference>
<dbReference type="OrthoDB" id="9763489at2"/>
<dbReference type="RefSeq" id="WP_109531788.1">
    <property type="nucleotide sequence ID" value="NZ_QEYD01000002.1"/>
</dbReference>
<evidence type="ECO:0000256" key="10">
    <source>
        <dbReference type="RuleBase" id="RU361207"/>
    </source>
</evidence>
<dbReference type="GO" id="GO:0005975">
    <property type="term" value="P:carbohydrate metabolic process"/>
    <property type="evidence" value="ECO:0007669"/>
    <property type="project" value="InterPro"/>
</dbReference>
<dbReference type="PANTHER" id="PTHR32438">
    <property type="entry name" value="4-ALPHA-GLUCANOTRANSFERASE DPE1, CHLOROPLASTIC/AMYLOPLASTIC"/>
    <property type="match status" value="1"/>
</dbReference>
<name>A0A2U2CFT7_9RHOB</name>
<evidence type="ECO:0000256" key="9">
    <source>
        <dbReference type="ARBA" id="ARBA00031501"/>
    </source>
</evidence>
<evidence type="ECO:0000256" key="4">
    <source>
        <dbReference type="ARBA" id="ARBA00020295"/>
    </source>
</evidence>
<dbReference type="Proteomes" id="UP000244940">
    <property type="component" value="Unassembled WGS sequence"/>
</dbReference>
<comment type="caution">
    <text evidence="11">The sequence shown here is derived from an EMBL/GenBank/DDBJ whole genome shotgun (WGS) entry which is preliminary data.</text>
</comment>